<proteinExistence type="predicted"/>
<sequence>MNLPENVFENPYKAGQYLQFTMNVNEVIPFLISTLEAYQAFTISENLEYAQSLLIEKGVQIDDKALAEFFSIHDVLACLFGQYGDLDVEDVWISYVKDFNEHVAHADVKSADLTIFKAYCFRAHKLEAVQEQWSDAEII</sequence>
<dbReference type="EMBL" id="RBUY01000195">
    <property type="protein sequence ID" value="RMV69969.1"/>
    <property type="molecule type" value="Genomic_DNA"/>
</dbReference>
<reference evidence="1 2" key="1">
    <citation type="submission" date="2018-08" db="EMBL/GenBank/DDBJ databases">
        <title>Recombination of ecologically and evolutionarily significant loci maintains genetic cohesion in the Pseudomonas syringae species complex.</title>
        <authorList>
            <person name="Dillon M."/>
            <person name="Thakur S."/>
            <person name="Almeida R.N.D."/>
            <person name="Weir B.S."/>
            <person name="Guttman D.S."/>
        </authorList>
    </citation>
    <scope>NUCLEOTIDE SEQUENCE [LARGE SCALE GENOMIC DNA]</scope>
    <source>
        <strain evidence="1 2">ICMP 7496</strain>
    </source>
</reference>
<dbReference type="Proteomes" id="UP000269872">
    <property type="component" value="Unassembled WGS sequence"/>
</dbReference>
<dbReference type="AlphaFoldDB" id="A0A3M6ENP8"/>
<gene>
    <name evidence="1" type="ORF">ALP05_02369</name>
</gene>
<evidence type="ECO:0000313" key="2">
    <source>
        <dbReference type="Proteomes" id="UP000269872"/>
    </source>
</evidence>
<dbReference type="RefSeq" id="WP_122341475.1">
    <property type="nucleotide sequence ID" value="NZ_RBUY01000195.1"/>
</dbReference>
<accession>A0A3M6ENP8</accession>
<organism evidence="1 2">
    <name type="scientific">Pseudomonas caricapapayae</name>
    <dbReference type="NCBI Taxonomy" id="46678"/>
    <lineage>
        <taxon>Bacteria</taxon>
        <taxon>Pseudomonadati</taxon>
        <taxon>Pseudomonadota</taxon>
        <taxon>Gammaproteobacteria</taxon>
        <taxon>Pseudomonadales</taxon>
        <taxon>Pseudomonadaceae</taxon>
        <taxon>Pseudomonas</taxon>
    </lineage>
</organism>
<protein>
    <submittedName>
        <fullName evidence="1">Uncharacterized protein</fullName>
    </submittedName>
</protein>
<evidence type="ECO:0000313" key="1">
    <source>
        <dbReference type="EMBL" id="RMV69969.1"/>
    </source>
</evidence>
<comment type="caution">
    <text evidence="1">The sequence shown here is derived from an EMBL/GenBank/DDBJ whole genome shotgun (WGS) entry which is preliminary data.</text>
</comment>
<name>A0A3M6ENP8_9PSED</name>